<evidence type="ECO:0000313" key="2">
    <source>
        <dbReference type="EMBL" id="CAC13464.1"/>
    </source>
</evidence>
<dbReference type="AlphaFoldDB" id="Q98QS0"/>
<protein>
    <submittedName>
        <fullName evidence="2">LIPOPROTEIN</fullName>
    </submittedName>
</protein>
<proteinExistence type="predicted"/>
<gene>
    <name evidence="2" type="ordered locus">MYPU_2910</name>
</gene>
<keyword evidence="2" id="KW-0449">Lipoprotein</keyword>
<organism evidence="3">
    <name type="scientific">Mycoplasmopsis pulmonis (strain UAB CTIP)</name>
    <name type="common">Mycoplasma pulmonis</name>
    <dbReference type="NCBI Taxonomy" id="272635"/>
    <lineage>
        <taxon>Bacteria</taxon>
        <taxon>Bacillati</taxon>
        <taxon>Mycoplasmatota</taxon>
        <taxon>Mycoplasmoidales</taxon>
        <taxon>Metamycoplasmataceae</taxon>
        <taxon>Mycoplasmopsis</taxon>
    </lineage>
</organism>
<name>Q98QS0_MYCPU</name>
<dbReference type="Proteomes" id="UP000000528">
    <property type="component" value="Chromosome"/>
</dbReference>
<dbReference type="PIR" id="C90548">
    <property type="entry name" value="C90548"/>
</dbReference>
<evidence type="ECO:0000256" key="1">
    <source>
        <dbReference type="SAM" id="SignalP"/>
    </source>
</evidence>
<dbReference type="PROSITE" id="PS51257">
    <property type="entry name" value="PROKAR_LIPOPROTEIN"/>
    <property type="match status" value="1"/>
</dbReference>
<dbReference type="STRING" id="272635.gene:17576881"/>
<keyword evidence="3" id="KW-1185">Reference proteome</keyword>
<dbReference type="RefSeq" id="WP_010925095.1">
    <property type="nucleotide sequence ID" value="NC_002771.1"/>
</dbReference>
<keyword evidence="1" id="KW-0732">Signal</keyword>
<sequence>MKLKKIKFFTLFSTFALMSPFLISCSKQSQDNQSQQNTQDQKKTNNVQSNSDVAKELIKNFNFKAGSEISKLNSEKYYEEFRKIFRQDPSKNVFEKTLKSFDALSKYLVFERAKVFSPHFYKLGIVQKTGATPKKVEFENILGKKEVVTIPKNSIYLEVSIWHKIPSKDFLEAKKILIQSFDQEQ</sequence>
<dbReference type="KEGG" id="mpu:MYPU_2910"/>
<accession>Q98QS0</accession>
<dbReference type="BioCyc" id="MPUL272635:G1GT6-292-MONOMER"/>
<feature type="signal peptide" evidence="1">
    <location>
        <begin position="1"/>
        <end position="29"/>
    </location>
</feature>
<dbReference type="EMBL" id="AL445564">
    <property type="protein sequence ID" value="CAC13464.1"/>
    <property type="molecule type" value="Genomic_DNA"/>
</dbReference>
<feature type="chain" id="PRO_5004324994" evidence="1">
    <location>
        <begin position="30"/>
        <end position="185"/>
    </location>
</feature>
<evidence type="ECO:0000313" key="3">
    <source>
        <dbReference type="Proteomes" id="UP000000528"/>
    </source>
</evidence>
<reference evidence="2 3" key="1">
    <citation type="journal article" date="2001" name="Nucleic Acids Res.">
        <title>The complete genome sequence of the murine respiratory pathogen Mycoplasma pulmonis.</title>
        <authorList>
            <person name="Chambaud I."/>
            <person name="Heilig R."/>
            <person name="Ferris S."/>
            <person name="Barbe V."/>
            <person name="Samson D."/>
            <person name="Galisson F."/>
            <person name="Moszer I."/>
            <person name="Dybvig K."/>
            <person name="Wroblewski H."/>
            <person name="Viari A."/>
            <person name="Rocha E.P.C."/>
            <person name="Blanchard A."/>
        </authorList>
    </citation>
    <scope>NUCLEOTIDE SEQUENCE [LARGE SCALE GENOMIC DNA]</scope>
    <source>
        <strain evidence="2 3">UAB CTIP</strain>
    </source>
</reference>
<dbReference type="HOGENOM" id="CLU_1459807_0_0_14"/>